<comment type="caution">
    <text evidence="3">The sequence shown here is derived from an EMBL/GenBank/DDBJ whole genome shotgun (WGS) entry which is preliminary data.</text>
</comment>
<accession>D3AX37</accession>
<feature type="region of interest" description="Disordered" evidence="1">
    <location>
        <begin position="24"/>
        <end position="53"/>
    </location>
</feature>
<evidence type="ECO:0000256" key="2">
    <source>
        <dbReference type="SAM" id="SignalP"/>
    </source>
</evidence>
<dbReference type="InParanoid" id="D3AX37"/>
<evidence type="ECO:0000313" key="3">
    <source>
        <dbReference type="EMBL" id="EFA86106.1"/>
    </source>
</evidence>
<name>D3AX37_HETP5</name>
<evidence type="ECO:0000256" key="1">
    <source>
        <dbReference type="SAM" id="MobiDB-lite"/>
    </source>
</evidence>
<dbReference type="RefSeq" id="XP_020438212.1">
    <property type="nucleotide sequence ID" value="XM_020571689.1"/>
</dbReference>
<organism evidence="3 4">
    <name type="scientific">Heterostelium pallidum (strain ATCC 26659 / Pp 5 / PN500)</name>
    <name type="common">Cellular slime mold</name>
    <name type="synonym">Polysphondylium pallidum</name>
    <dbReference type="NCBI Taxonomy" id="670386"/>
    <lineage>
        <taxon>Eukaryota</taxon>
        <taxon>Amoebozoa</taxon>
        <taxon>Evosea</taxon>
        <taxon>Eumycetozoa</taxon>
        <taxon>Dictyostelia</taxon>
        <taxon>Acytosteliales</taxon>
        <taxon>Acytosteliaceae</taxon>
        <taxon>Heterostelium</taxon>
    </lineage>
</organism>
<keyword evidence="2" id="KW-0732">Signal</keyword>
<evidence type="ECO:0000313" key="4">
    <source>
        <dbReference type="Proteomes" id="UP000001396"/>
    </source>
</evidence>
<feature type="chain" id="PRO_5003041701" evidence="2">
    <location>
        <begin position="22"/>
        <end position="114"/>
    </location>
</feature>
<feature type="signal peptide" evidence="2">
    <location>
        <begin position="1"/>
        <end position="21"/>
    </location>
</feature>
<dbReference type="AlphaFoldDB" id="D3AX37"/>
<dbReference type="GeneID" id="31356198"/>
<dbReference type="Proteomes" id="UP000001396">
    <property type="component" value="Unassembled WGS sequence"/>
</dbReference>
<feature type="compositionally biased region" description="Low complexity" evidence="1">
    <location>
        <begin position="24"/>
        <end position="51"/>
    </location>
</feature>
<dbReference type="EMBL" id="ADBJ01000003">
    <property type="protein sequence ID" value="EFA86106.1"/>
    <property type="molecule type" value="Genomic_DNA"/>
</dbReference>
<gene>
    <name evidence="3" type="ORF">PPL_00666</name>
</gene>
<reference evidence="3 4" key="1">
    <citation type="journal article" date="2011" name="Genome Res.">
        <title>Phylogeny-wide analysis of social amoeba genomes highlights ancient origins for complex intercellular communication.</title>
        <authorList>
            <person name="Heidel A.J."/>
            <person name="Lawal H.M."/>
            <person name="Felder M."/>
            <person name="Schilde C."/>
            <person name="Helps N.R."/>
            <person name="Tunggal B."/>
            <person name="Rivero F."/>
            <person name="John U."/>
            <person name="Schleicher M."/>
            <person name="Eichinger L."/>
            <person name="Platzer M."/>
            <person name="Noegel A.A."/>
            <person name="Schaap P."/>
            <person name="Gloeckner G."/>
        </authorList>
    </citation>
    <scope>NUCLEOTIDE SEQUENCE [LARGE SCALE GENOMIC DNA]</scope>
    <source>
        <strain evidence="4">ATCC 26659 / Pp 5 / PN500</strain>
    </source>
</reference>
<keyword evidence="4" id="KW-1185">Reference proteome</keyword>
<proteinExistence type="predicted"/>
<sequence length="114" mass="12244">MNIKIVLFVFLLSVVISISMASSTAGSSRWATTTGEPAAPPTTGQPATTTGDECHECEPTPVECHECDPLPRECVFDHNDPDALIKLNLCLRARIRGPVNLDAHAEAHARVTAH</sequence>
<protein>
    <submittedName>
        <fullName evidence="3">Uncharacterized protein</fullName>
    </submittedName>
</protein>